<dbReference type="Proteomes" id="UP001446337">
    <property type="component" value="Chromosome"/>
</dbReference>
<protein>
    <submittedName>
        <fullName evidence="2">Uncharacterized protein</fullName>
    </submittedName>
</protein>
<gene>
    <name evidence="2" type="ORF">AAIK43_03840</name>
</gene>
<evidence type="ECO:0000313" key="2">
    <source>
        <dbReference type="EMBL" id="XAN17169.1"/>
    </source>
</evidence>
<feature type="region of interest" description="Disordered" evidence="1">
    <location>
        <begin position="1"/>
        <end position="23"/>
    </location>
</feature>
<proteinExistence type="predicted"/>
<evidence type="ECO:0000256" key="1">
    <source>
        <dbReference type="SAM" id="MobiDB-lite"/>
    </source>
</evidence>
<sequence length="124" mass="13436">MAAVPESAPPAPSPRLGQKPRYVISQKGTRTTVSVDGVAIRRLSGASVTFEPAGGLPSLTLSLIARDGEVEFDQARVVIAGVDMPECIRQALFLHLSDLYEVEQVEVTSLESECREYQRVAVPR</sequence>
<name>A0ABZ3G7W3_ACHDE</name>
<evidence type="ECO:0000313" key="3">
    <source>
        <dbReference type="Proteomes" id="UP001446337"/>
    </source>
</evidence>
<accession>A0ABZ3G7W3</accession>
<reference evidence="2 3" key="1">
    <citation type="submission" date="2024-05" db="EMBL/GenBank/DDBJ databases">
        <title>Achromobacter denitrificans. BP1, complete genome.</title>
        <authorList>
            <person name="Zhang B."/>
        </authorList>
    </citation>
    <scope>NUCLEOTIDE SEQUENCE [LARGE SCALE GENOMIC DNA]</scope>
    <source>
        <strain evidence="2 3">BP1</strain>
    </source>
</reference>
<organism evidence="2 3">
    <name type="scientific">Achromobacter denitrificans</name>
    <name type="common">Alcaligenes denitrificans</name>
    <dbReference type="NCBI Taxonomy" id="32002"/>
    <lineage>
        <taxon>Bacteria</taxon>
        <taxon>Pseudomonadati</taxon>
        <taxon>Pseudomonadota</taxon>
        <taxon>Betaproteobacteria</taxon>
        <taxon>Burkholderiales</taxon>
        <taxon>Alcaligenaceae</taxon>
        <taxon>Achromobacter</taxon>
    </lineage>
</organism>
<dbReference type="RefSeq" id="WP_175179306.1">
    <property type="nucleotide sequence ID" value="NZ_CADIKP010000016.1"/>
</dbReference>
<keyword evidence="3" id="KW-1185">Reference proteome</keyword>
<dbReference type="EMBL" id="CP154792">
    <property type="protein sequence ID" value="XAN17169.1"/>
    <property type="molecule type" value="Genomic_DNA"/>
</dbReference>